<feature type="transmembrane region" description="Helical" evidence="1">
    <location>
        <begin position="244"/>
        <end position="263"/>
    </location>
</feature>
<protein>
    <submittedName>
        <fullName evidence="2">Uncharacterized protein</fullName>
    </submittedName>
</protein>
<reference evidence="2 3" key="1">
    <citation type="submission" date="2014-04" db="EMBL/GenBank/DDBJ databases">
        <authorList>
            <consortium name="DOE Joint Genome Institute"/>
            <person name="Kuo A."/>
            <person name="Kohler A."/>
            <person name="Nagy L.G."/>
            <person name="Floudas D."/>
            <person name="Copeland A."/>
            <person name="Barry K.W."/>
            <person name="Cichocki N."/>
            <person name="Veneault-Fourrey C."/>
            <person name="LaButti K."/>
            <person name="Lindquist E.A."/>
            <person name="Lipzen A."/>
            <person name="Lundell T."/>
            <person name="Morin E."/>
            <person name="Murat C."/>
            <person name="Sun H."/>
            <person name="Tunlid A."/>
            <person name="Henrissat B."/>
            <person name="Grigoriev I.V."/>
            <person name="Hibbett D.S."/>
            <person name="Martin F."/>
            <person name="Nordberg H.P."/>
            <person name="Cantor M.N."/>
            <person name="Hua S.X."/>
        </authorList>
    </citation>
    <scope>NUCLEOTIDE SEQUENCE [LARGE SCALE GENOMIC DNA]</scope>
    <source>
        <strain evidence="2 3">LaAM-08-1</strain>
    </source>
</reference>
<evidence type="ECO:0000256" key="1">
    <source>
        <dbReference type="SAM" id="Phobius"/>
    </source>
</evidence>
<dbReference type="Proteomes" id="UP000054477">
    <property type="component" value="Unassembled WGS sequence"/>
</dbReference>
<organism evidence="2 3">
    <name type="scientific">Laccaria amethystina LaAM-08-1</name>
    <dbReference type="NCBI Taxonomy" id="1095629"/>
    <lineage>
        <taxon>Eukaryota</taxon>
        <taxon>Fungi</taxon>
        <taxon>Dikarya</taxon>
        <taxon>Basidiomycota</taxon>
        <taxon>Agaricomycotina</taxon>
        <taxon>Agaricomycetes</taxon>
        <taxon>Agaricomycetidae</taxon>
        <taxon>Agaricales</taxon>
        <taxon>Agaricineae</taxon>
        <taxon>Hydnangiaceae</taxon>
        <taxon>Laccaria</taxon>
    </lineage>
</organism>
<dbReference type="EMBL" id="KN838539">
    <property type="protein sequence ID" value="KIK09170.1"/>
    <property type="molecule type" value="Genomic_DNA"/>
</dbReference>
<keyword evidence="1" id="KW-0812">Transmembrane</keyword>
<evidence type="ECO:0000313" key="2">
    <source>
        <dbReference type="EMBL" id="KIK09170.1"/>
    </source>
</evidence>
<keyword evidence="3" id="KW-1185">Reference proteome</keyword>
<accession>A0A0C9XA71</accession>
<dbReference type="HOGENOM" id="CLU_980271_0_0_1"/>
<gene>
    <name evidence="2" type="ORF">K443DRAFT_448853</name>
</gene>
<keyword evidence="1" id="KW-1133">Transmembrane helix</keyword>
<reference evidence="3" key="2">
    <citation type="submission" date="2015-01" db="EMBL/GenBank/DDBJ databases">
        <title>Evolutionary Origins and Diversification of the Mycorrhizal Mutualists.</title>
        <authorList>
            <consortium name="DOE Joint Genome Institute"/>
            <consortium name="Mycorrhizal Genomics Consortium"/>
            <person name="Kohler A."/>
            <person name="Kuo A."/>
            <person name="Nagy L.G."/>
            <person name="Floudas D."/>
            <person name="Copeland A."/>
            <person name="Barry K.W."/>
            <person name="Cichocki N."/>
            <person name="Veneault-Fourrey C."/>
            <person name="LaButti K."/>
            <person name="Lindquist E.A."/>
            <person name="Lipzen A."/>
            <person name="Lundell T."/>
            <person name="Morin E."/>
            <person name="Murat C."/>
            <person name="Riley R."/>
            <person name="Ohm R."/>
            <person name="Sun H."/>
            <person name="Tunlid A."/>
            <person name="Henrissat B."/>
            <person name="Grigoriev I.V."/>
            <person name="Hibbett D.S."/>
            <person name="Martin F."/>
        </authorList>
    </citation>
    <scope>NUCLEOTIDE SEQUENCE [LARGE SCALE GENOMIC DNA]</scope>
    <source>
        <strain evidence="3">LaAM-08-1</strain>
    </source>
</reference>
<evidence type="ECO:0000313" key="3">
    <source>
        <dbReference type="Proteomes" id="UP000054477"/>
    </source>
</evidence>
<name>A0A0C9XA71_9AGAR</name>
<keyword evidence="1" id="KW-0472">Membrane</keyword>
<sequence length="284" mass="33412">MRHGICLYVRLNSPQKLDERNPILWKQYVSLFDKDILLFLKEVEYLDPIHSIHCLVFKLHTPRYFPYAGMPRHVEVFLDFFLDPSRSGKYHLTPQHHADIVVWMVQYYHPLPRDIVVRRFQSGKANTEIPLVGPTKNMTNQTIHIPIDIHLSRASLCAEQLIETIRSYNPDTFPLMAHSESSYIGGFDVASRELELYEIYEKYREKVRKGITRYLLDNSQTYEQWLSLKREEDRKIQSSLTRNLGTVPLLHVVCYLLILAVYFKFQRVFFSSPDPRSCQCSSLG</sequence>
<proteinExistence type="predicted"/>
<dbReference type="AlphaFoldDB" id="A0A0C9XA71"/>